<dbReference type="InterPro" id="IPR058163">
    <property type="entry name" value="LysR-type_TF_proteobact-type"/>
</dbReference>
<feature type="domain" description="HTH lysR-type" evidence="5">
    <location>
        <begin position="1"/>
        <end position="62"/>
    </location>
</feature>
<dbReference type="GO" id="GO:0006351">
    <property type="term" value="P:DNA-templated transcription"/>
    <property type="evidence" value="ECO:0007669"/>
    <property type="project" value="TreeGrafter"/>
</dbReference>
<dbReference type="PANTHER" id="PTHR30537:SF5">
    <property type="entry name" value="HTH-TYPE TRANSCRIPTIONAL ACTIVATOR TTDR-RELATED"/>
    <property type="match status" value="1"/>
</dbReference>
<dbReference type="InterPro" id="IPR036388">
    <property type="entry name" value="WH-like_DNA-bd_sf"/>
</dbReference>
<dbReference type="FunFam" id="1.10.10.10:FF:000001">
    <property type="entry name" value="LysR family transcriptional regulator"/>
    <property type="match status" value="1"/>
</dbReference>
<evidence type="ECO:0000256" key="4">
    <source>
        <dbReference type="ARBA" id="ARBA00023163"/>
    </source>
</evidence>
<dbReference type="Gene3D" id="1.10.10.10">
    <property type="entry name" value="Winged helix-like DNA-binding domain superfamily/Winged helix DNA-binding domain"/>
    <property type="match status" value="1"/>
</dbReference>
<accession>A0A2S7X5Z1</accession>
<dbReference type="GO" id="GO:0003700">
    <property type="term" value="F:DNA-binding transcription factor activity"/>
    <property type="evidence" value="ECO:0007669"/>
    <property type="project" value="InterPro"/>
</dbReference>
<evidence type="ECO:0000256" key="2">
    <source>
        <dbReference type="ARBA" id="ARBA00023015"/>
    </source>
</evidence>
<name>A0A2S7X5Z1_9GAMM</name>
<gene>
    <name evidence="6" type="ORF">BTO23_11605</name>
</gene>
<dbReference type="CDD" id="cd08422">
    <property type="entry name" value="PBP2_CrgA_like"/>
    <property type="match status" value="1"/>
</dbReference>
<dbReference type="AlphaFoldDB" id="A0A2S7X5Z1"/>
<dbReference type="Pfam" id="PF00126">
    <property type="entry name" value="HTH_1"/>
    <property type="match status" value="1"/>
</dbReference>
<dbReference type="PANTHER" id="PTHR30537">
    <property type="entry name" value="HTH-TYPE TRANSCRIPTIONAL REGULATOR"/>
    <property type="match status" value="1"/>
</dbReference>
<dbReference type="InterPro" id="IPR036390">
    <property type="entry name" value="WH_DNA-bd_sf"/>
</dbReference>
<evidence type="ECO:0000313" key="7">
    <source>
        <dbReference type="Proteomes" id="UP000239273"/>
    </source>
</evidence>
<reference evidence="6 7" key="1">
    <citation type="submission" date="2016-12" db="EMBL/GenBank/DDBJ databases">
        <title>Diversity of luminous bacteria.</title>
        <authorList>
            <person name="Yoshizawa S."/>
            <person name="Kogure K."/>
        </authorList>
    </citation>
    <scope>NUCLEOTIDE SEQUENCE [LARGE SCALE GENOMIC DNA]</scope>
    <source>
        <strain evidence="6 7">NBRC 105001</strain>
    </source>
</reference>
<dbReference type="Pfam" id="PF03466">
    <property type="entry name" value="LysR_substrate"/>
    <property type="match status" value="1"/>
</dbReference>
<comment type="similarity">
    <text evidence="1">Belongs to the LysR transcriptional regulatory family.</text>
</comment>
<dbReference type="SUPFAM" id="SSF46785">
    <property type="entry name" value="Winged helix' DNA-binding domain"/>
    <property type="match status" value="1"/>
</dbReference>
<organism evidence="6 7">
    <name type="scientific">Aliivibrio sifiae</name>
    <dbReference type="NCBI Taxonomy" id="566293"/>
    <lineage>
        <taxon>Bacteria</taxon>
        <taxon>Pseudomonadati</taxon>
        <taxon>Pseudomonadota</taxon>
        <taxon>Gammaproteobacteria</taxon>
        <taxon>Vibrionales</taxon>
        <taxon>Vibrionaceae</taxon>
        <taxon>Aliivibrio</taxon>
    </lineage>
</organism>
<keyword evidence="2" id="KW-0805">Transcription regulation</keyword>
<evidence type="ECO:0000256" key="3">
    <source>
        <dbReference type="ARBA" id="ARBA00023125"/>
    </source>
</evidence>
<evidence type="ECO:0000259" key="5">
    <source>
        <dbReference type="PROSITE" id="PS50931"/>
    </source>
</evidence>
<dbReference type="InterPro" id="IPR000847">
    <property type="entry name" value="LysR_HTH_N"/>
</dbReference>
<dbReference type="InterPro" id="IPR005119">
    <property type="entry name" value="LysR_subst-bd"/>
</dbReference>
<dbReference type="Proteomes" id="UP000239273">
    <property type="component" value="Unassembled WGS sequence"/>
</dbReference>
<dbReference type="PROSITE" id="PS50931">
    <property type="entry name" value="HTH_LYSR"/>
    <property type="match status" value="1"/>
</dbReference>
<dbReference type="RefSeq" id="WP_105063584.1">
    <property type="nucleotide sequence ID" value="NZ_BSOU01000002.1"/>
</dbReference>
<dbReference type="GO" id="GO:0043565">
    <property type="term" value="F:sequence-specific DNA binding"/>
    <property type="evidence" value="ECO:0007669"/>
    <property type="project" value="TreeGrafter"/>
</dbReference>
<evidence type="ECO:0000256" key="1">
    <source>
        <dbReference type="ARBA" id="ARBA00009437"/>
    </source>
</evidence>
<comment type="caution">
    <text evidence="6">The sequence shown here is derived from an EMBL/GenBank/DDBJ whole genome shotgun (WGS) entry which is preliminary data.</text>
</comment>
<dbReference type="OrthoDB" id="9786526at2"/>
<proteinExistence type="inferred from homology"/>
<dbReference type="Gene3D" id="3.40.190.290">
    <property type="match status" value="1"/>
</dbReference>
<dbReference type="EMBL" id="MSCP01000002">
    <property type="protein sequence ID" value="PQJ86781.1"/>
    <property type="molecule type" value="Genomic_DNA"/>
</dbReference>
<dbReference type="SUPFAM" id="SSF53850">
    <property type="entry name" value="Periplasmic binding protein-like II"/>
    <property type="match status" value="1"/>
</dbReference>
<keyword evidence="4" id="KW-0804">Transcription</keyword>
<keyword evidence="3" id="KW-0238">DNA-binding</keyword>
<evidence type="ECO:0000313" key="6">
    <source>
        <dbReference type="EMBL" id="PQJ86781.1"/>
    </source>
</evidence>
<sequence>MQQHKKIECLMLFVEIAQQLSFTKAAKNLSISKGYLSDQIKKLEAEFQCALLVRTTRSVRLTAEGEKILEQGKKIKATMLDLDRNVYQTHNSISGTLRITAPTLFTERFLLDICFEFKCLYPDINFVIDSSYVNYDLHHDDFDLAFRATLHPPENMVAKLLFSYQHCLCASPQYLEENGIPKTIDDLSAQQCLSAVETQLWPLKSKESVISGWLTVNDHHLLKQQALNGRGIIRVANYYVDQELENGTLQKVLEDEFVQGQNIYLLYPQLIYPPEKLSTFIAFVQEKLRDRRYQNR</sequence>
<protein>
    <submittedName>
        <fullName evidence="6">LysR family transcriptional regulator</fullName>
    </submittedName>
</protein>